<dbReference type="InterPro" id="IPR000524">
    <property type="entry name" value="Tscrpt_reg_HTH_GntR"/>
</dbReference>
<dbReference type="AlphaFoldDB" id="A0A1W6ZZB0"/>
<dbReference type="Pfam" id="PF00392">
    <property type="entry name" value="GntR"/>
    <property type="match status" value="1"/>
</dbReference>
<protein>
    <submittedName>
        <fullName evidence="4">GntR family transcriptional regulator</fullName>
    </submittedName>
</protein>
<dbReference type="STRING" id="1235591.CAK95_28495"/>
<gene>
    <name evidence="4" type="ORF">CAK95_28495</name>
</gene>
<dbReference type="CDD" id="cd07377">
    <property type="entry name" value="WHTH_GntR"/>
    <property type="match status" value="1"/>
</dbReference>
<evidence type="ECO:0000313" key="5">
    <source>
        <dbReference type="Proteomes" id="UP000194137"/>
    </source>
</evidence>
<keyword evidence="1" id="KW-0805">Transcription regulation</keyword>
<dbReference type="PANTHER" id="PTHR43537">
    <property type="entry name" value="TRANSCRIPTIONAL REGULATOR, GNTR FAMILY"/>
    <property type="match status" value="1"/>
</dbReference>
<sequence>MEQISHKTHTMRAIIELRQRIFSGALPGGTRLFEVPLAEDLGISRTPVREAMSRLAEEGLLDRARGGGFIVRSFRFADVIDAIELRGVLEGTAARLAAERGVEPLNLARIRQTLEAIDRCFGAAGDIDLDAYSELNAQFHDELAALAGSELVRREVERVKRLPFASPSAFLPDRAYIATFRRTLPSQHEQHWAILAAIEAREGMRAEALAREHARAARANLEHVIAEHRGLIDRLPGMALVVG</sequence>
<reference evidence="4 5" key="1">
    <citation type="submission" date="2017-05" db="EMBL/GenBank/DDBJ databases">
        <title>Full genome sequence of Pseudorhodoplanes sinuspersici.</title>
        <authorList>
            <person name="Dastgheib S.M.M."/>
            <person name="Shavandi M."/>
            <person name="Tirandaz H."/>
        </authorList>
    </citation>
    <scope>NUCLEOTIDE SEQUENCE [LARGE SCALE GENOMIC DNA]</scope>
    <source>
        <strain evidence="4 5">RIPI110</strain>
    </source>
</reference>
<dbReference type="PROSITE" id="PS50949">
    <property type="entry name" value="HTH_GNTR"/>
    <property type="match status" value="1"/>
</dbReference>
<dbReference type="InterPro" id="IPR036390">
    <property type="entry name" value="WH_DNA-bd_sf"/>
</dbReference>
<dbReference type="InterPro" id="IPR008920">
    <property type="entry name" value="TF_FadR/GntR_C"/>
</dbReference>
<dbReference type="InterPro" id="IPR036388">
    <property type="entry name" value="WH-like_DNA-bd_sf"/>
</dbReference>
<keyword evidence="3" id="KW-0804">Transcription</keyword>
<dbReference type="SUPFAM" id="SSF48008">
    <property type="entry name" value="GntR ligand-binding domain-like"/>
    <property type="match status" value="1"/>
</dbReference>
<dbReference type="InterPro" id="IPR011711">
    <property type="entry name" value="GntR_C"/>
</dbReference>
<dbReference type="PANTHER" id="PTHR43537:SF49">
    <property type="entry name" value="TRANSCRIPTIONAL REGULATORY PROTEIN"/>
    <property type="match status" value="1"/>
</dbReference>
<dbReference type="Proteomes" id="UP000194137">
    <property type="component" value="Chromosome"/>
</dbReference>
<keyword evidence="2" id="KW-0238">DNA-binding</keyword>
<evidence type="ECO:0000256" key="3">
    <source>
        <dbReference type="ARBA" id="ARBA00023163"/>
    </source>
</evidence>
<dbReference type="SMART" id="SM00345">
    <property type="entry name" value="HTH_GNTR"/>
    <property type="match status" value="1"/>
</dbReference>
<dbReference type="RefSeq" id="WP_086091039.1">
    <property type="nucleotide sequence ID" value="NZ_CP021112.1"/>
</dbReference>
<name>A0A1W6ZZB0_9HYPH</name>
<evidence type="ECO:0000256" key="2">
    <source>
        <dbReference type="ARBA" id="ARBA00023125"/>
    </source>
</evidence>
<keyword evidence="5" id="KW-1185">Reference proteome</keyword>
<dbReference type="PRINTS" id="PR00035">
    <property type="entry name" value="HTHGNTR"/>
</dbReference>
<dbReference type="KEGG" id="psin:CAK95_28495"/>
<dbReference type="SMART" id="SM00895">
    <property type="entry name" value="FCD"/>
    <property type="match status" value="1"/>
</dbReference>
<dbReference type="Pfam" id="PF07729">
    <property type="entry name" value="FCD"/>
    <property type="match status" value="1"/>
</dbReference>
<dbReference type="GO" id="GO:0003700">
    <property type="term" value="F:DNA-binding transcription factor activity"/>
    <property type="evidence" value="ECO:0007669"/>
    <property type="project" value="InterPro"/>
</dbReference>
<dbReference type="EMBL" id="CP021112">
    <property type="protein sequence ID" value="ARQ02608.1"/>
    <property type="molecule type" value="Genomic_DNA"/>
</dbReference>
<accession>A0A1W6ZZB0</accession>
<dbReference type="Gene3D" id="1.20.120.530">
    <property type="entry name" value="GntR ligand-binding domain-like"/>
    <property type="match status" value="1"/>
</dbReference>
<organism evidence="4 5">
    <name type="scientific">Pseudorhodoplanes sinuspersici</name>
    <dbReference type="NCBI Taxonomy" id="1235591"/>
    <lineage>
        <taxon>Bacteria</taxon>
        <taxon>Pseudomonadati</taxon>
        <taxon>Pseudomonadota</taxon>
        <taxon>Alphaproteobacteria</taxon>
        <taxon>Hyphomicrobiales</taxon>
        <taxon>Pseudorhodoplanes</taxon>
    </lineage>
</organism>
<dbReference type="OrthoDB" id="7192778at2"/>
<dbReference type="SUPFAM" id="SSF46785">
    <property type="entry name" value="Winged helix' DNA-binding domain"/>
    <property type="match status" value="1"/>
</dbReference>
<proteinExistence type="predicted"/>
<dbReference type="GO" id="GO:0003677">
    <property type="term" value="F:DNA binding"/>
    <property type="evidence" value="ECO:0007669"/>
    <property type="project" value="UniProtKB-KW"/>
</dbReference>
<evidence type="ECO:0000313" key="4">
    <source>
        <dbReference type="EMBL" id="ARQ02608.1"/>
    </source>
</evidence>
<evidence type="ECO:0000256" key="1">
    <source>
        <dbReference type="ARBA" id="ARBA00023015"/>
    </source>
</evidence>
<dbReference type="Gene3D" id="1.10.10.10">
    <property type="entry name" value="Winged helix-like DNA-binding domain superfamily/Winged helix DNA-binding domain"/>
    <property type="match status" value="1"/>
</dbReference>